<accession>A0ABV5FSW6</accession>
<proteinExistence type="predicted"/>
<protein>
    <submittedName>
        <fullName evidence="1">Uncharacterized protein</fullName>
    </submittedName>
</protein>
<gene>
    <name evidence="1" type="ORF">ACFFX0_00490</name>
</gene>
<evidence type="ECO:0000313" key="2">
    <source>
        <dbReference type="Proteomes" id="UP001589575"/>
    </source>
</evidence>
<dbReference type="Proteomes" id="UP001589575">
    <property type="component" value="Unassembled WGS sequence"/>
</dbReference>
<reference evidence="1 2" key="1">
    <citation type="submission" date="2024-09" db="EMBL/GenBank/DDBJ databases">
        <authorList>
            <person name="Sun Q."/>
            <person name="Mori K."/>
        </authorList>
    </citation>
    <scope>NUCLEOTIDE SEQUENCE [LARGE SCALE GENOMIC DNA]</scope>
    <source>
        <strain evidence="1 2">CCM 7609</strain>
    </source>
</reference>
<organism evidence="1 2">
    <name type="scientific">Citricoccus parietis</name>
    <dbReference type="NCBI Taxonomy" id="592307"/>
    <lineage>
        <taxon>Bacteria</taxon>
        <taxon>Bacillati</taxon>
        <taxon>Actinomycetota</taxon>
        <taxon>Actinomycetes</taxon>
        <taxon>Micrococcales</taxon>
        <taxon>Micrococcaceae</taxon>
        <taxon>Citricoccus</taxon>
    </lineage>
</organism>
<evidence type="ECO:0000313" key="1">
    <source>
        <dbReference type="EMBL" id="MFB9069756.1"/>
    </source>
</evidence>
<keyword evidence="2" id="KW-1185">Reference proteome</keyword>
<sequence>MARETCSPRSLRTAKSSWALTKSVSSSRARFTAVFCRVERLFTGPAFIQARLPASSSGGVGEPGSMRPAGNSCLTWSTFLR</sequence>
<dbReference type="EMBL" id="JBHMFI010000001">
    <property type="protein sequence ID" value="MFB9069756.1"/>
    <property type="molecule type" value="Genomic_DNA"/>
</dbReference>
<name>A0ABV5FSW6_9MICC</name>
<comment type="caution">
    <text evidence="1">The sequence shown here is derived from an EMBL/GenBank/DDBJ whole genome shotgun (WGS) entry which is preliminary data.</text>
</comment>